<keyword evidence="2" id="KW-1185">Reference proteome</keyword>
<dbReference type="EMBL" id="CM047737">
    <property type="protein sequence ID" value="KAJ0047902.1"/>
    <property type="molecule type" value="Genomic_DNA"/>
</dbReference>
<dbReference type="Proteomes" id="UP001163603">
    <property type="component" value="Chromosome 2"/>
</dbReference>
<sequence>MYRTHLFGSPSIIACFPSINKFVFKSDDIFMIEWPNVDIVGYSSLVGCSSSWTAHARLRSYVSNAINRPDVLRHITAVVQPRMVAALQSWAEKGRLKLYDEAKKVTFENIGKLFVSFEPGPVSETMDKLFEGLVHGIRAQPFNFPGTAYHHAIQCRRKLETIFRVEAELEKKKKKNGNEVETTNDLMDGLMQIEDDEGKKLNDQEVLDNIISFVPNVLQKLRRDNEITPKYKWKS</sequence>
<protein>
    <submittedName>
        <fullName evidence="1">Uncharacterized protein</fullName>
    </submittedName>
</protein>
<evidence type="ECO:0000313" key="2">
    <source>
        <dbReference type="Proteomes" id="UP001163603"/>
    </source>
</evidence>
<name>A0ACC0ZBU1_9ROSI</name>
<comment type="caution">
    <text evidence="1">The sequence shown here is derived from an EMBL/GenBank/DDBJ whole genome shotgun (WGS) entry which is preliminary data.</text>
</comment>
<organism evidence="1 2">
    <name type="scientific">Pistacia integerrima</name>
    <dbReference type="NCBI Taxonomy" id="434235"/>
    <lineage>
        <taxon>Eukaryota</taxon>
        <taxon>Viridiplantae</taxon>
        <taxon>Streptophyta</taxon>
        <taxon>Embryophyta</taxon>
        <taxon>Tracheophyta</taxon>
        <taxon>Spermatophyta</taxon>
        <taxon>Magnoliopsida</taxon>
        <taxon>eudicotyledons</taxon>
        <taxon>Gunneridae</taxon>
        <taxon>Pentapetalae</taxon>
        <taxon>rosids</taxon>
        <taxon>malvids</taxon>
        <taxon>Sapindales</taxon>
        <taxon>Anacardiaceae</taxon>
        <taxon>Pistacia</taxon>
    </lineage>
</organism>
<proteinExistence type="predicted"/>
<gene>
    <name evidence="1" type="ORF">Pint_15285</name>
</gene>
<accession>A0ACC0ZBU1</accession>
<evidence type="ECO:0000313" key="1">
    <source>
        <dbReference type="EMBL" id="KAJ0047902.1"/>
    </source>
</evidence>
<reference evidence="2" key="1">
    <citation type="journal article" date="2023" name="G3 (Bethesda)">
        <title>Genome assembly and association tests identify interacting loci associated with vigor, precocity, and sex in interspecific pistachio rootstocks.</title>
        <authorList>
            <person name="Palmer W."/>
            <person name="Jacygrad E."/>
            <person name="Sagayaradj S."/>
            <person name="Cavanaugh K."/>
            <person name="Han R."/>
            <person name="Bertier L."/>
            <person name="Beede B."/>
            <person name="Kafkas S."/>
            <person name="Golino D."/>
            <person name="Preece J."/>
            <person name="Michelmore R."/>
        </authorList>
    </citation>
    <scope>NUCLEOTIDE SEQUENCE [LARGE SCALE GENOMIC DNA]</scope>
</reference>